<feature type="region of interest" description="Disordered" evidence="2">
    <location>
        <begin position="391"/>
        <end position="429"/>
    </location>
</feature>
<feature type="compositionally biased region" description="Basic and acidic residues" evidence="2">
    <location>
        <begin position="357"/>
        <end position="367"/>
    </location>
</feature>
<dbReference type="PANTHER" id="PTHR31447:SF5">
    <property type="entry name" value="FE2OG DIOXYGENASE DOMAIN-CONTAINING PROTEIN"/>
    <property type="match status" value="1"/>
</dbReference>
<dbReference type="Gene3D" id="2.60.120.590">
    <property type="entry name" value="Alpha-ketoglutarate-dependent dioxygenase AlkB-like"/>
    <property type="match status" value="1"/>
</dbReference>
<organism evidence="4 5">
    <name type="scientific">Solanum stoloniferum</name>
    <dbReference type="NCBI Taxonomy" id="62892"/>
    <lineage>
        <taxon>Eukaryota</taxon>
        <taxon>Viridiplantae</taxon>
        <taxon>Streptophyta</taxon>
        <taxon>Embryophyta</taxon>
        <taxon>Tracheophyta</taxon>
        <taxon>Spermatophyta</taxon>
        <taxon>Magnoliopsida</taxon>
        <taxon>eudicotyledons</taxon>
        <taxon>Gunneridae</taxon>
        <taxon>Pentapetalae</taxon>
        <taxon>asterids</taxon>
        <taxon>lamiids</taxon>
        <taxon>Solanales</taxon>
        <taxon>Solanaceae</taxon>
        <taxon>Solanoideae</taxon>
        <taxon>Solaneae</taxon>
        <taxon>Solanum</taxon>
    </lineage>
</organism>
<comment type="similarity">
    <text evidence="1">Belongs to the alkB family.</text>
</comment>
<protein>
    <recommendedName>
        <fullName evidence="3">Fe2OG dioxygenase domain-containing protein</fullName>
    </recommendedName>
</protein>
<dbReference type="SUPFAM" id="SSF51197">
    <property type="entry name" value="Clavaminate synthase-like"/>
    <property type="match status" value="1"/>
</dbReference>
<feature type="region of interest" description="Disordered" evidence="2">
    <location>
        <begin position="340"/>
        <end position="370"/>
    </location>
</feature>
<feature type="domain" description="Fe2OG dioxygenase" evidence="3">
    <location>
        <begin position="569"/>
        <end position="666"/>
    </location>
</feature>
<sequence>MLDHHHHRSSKTDRFLLDYNADELRIAGEFLSNWLPFLSLDFCSSCTHTLSRRIRFLGREAAGDAEQLKQHENFTVLTSELPDSNGCNGSLDNCYSNSRGSWQDCAVLNGTADTNSLGSWKDGAVVQEPFDEALARRNKSDSYVRGADRSLVSLKGYADLNDTADTNSLGSWKDGAVVQEPFDEALARRNKSDSYVRGADRSLVSLKGYADLNDTADTNSLGSWKDGADVHEPFDEALAPRNKIDNYVGGADRSLGSWKDCANLNDTADTNSLGSSKDGADVQEPFDEALVPRNKSDSYVGVADRSLGSWKDCADLNDTVDTSSLGSWKDSADVQEPFDEALAPRNKSDNYLGGADHSSRPVKEALRSKTFSSSRPAAIWRMKMPLADMSQEDELDAEEISESSIRSSQLRNGNGVNKEEASVQGAKPKMELSRELREHIRFCNVKRKKDFICLERVNGKIVNILDGLELHTGVFSMAEQNRIVKFVEKLEEMGKSGQLKERTYTAPQKWMRGKGRVTIQFGCCYNYATDKNGNSPGILKSETVDPLPDLLKNMIRRLVRWHVLPPDCVPDSCIVNIYDVRDCIPPHIDSHDFVCPFCTISFLSECNIVFGSNLKTVGPGDFAGAIAIPLPMGSVLVLNGNGADVAKHCVPAVPTKRISITFRRMNESRRPIGCAPEQDLLGLQPLSREADRYEKSKTYKPWHSKQLTRT</sequence>
<dbReference type="InterPro" id="IPR037151">
    <property type="entry name" value="AlkB-like_sf"/>
</dbReference>
<keyword evidence="5" id="KW-1185">Reference proteome</keyword>
<dbReference type="Proteomes" id="UP001627284">
    <property type="component" value="Unassembled WGS sequence"/>
</dbReference>
<dbReference type="PROSITE" id="PS51471">
    <property type="entry name" value="FE2OG_OXY"/>
    <property type="match status" value="1"/>
</dbReference>
<evidence type="ECO:0000256" key="1">
    <source>
        <dbReference type="ARBA" id="ARBA00007879"/>
    </source>
</evidence>
<comment type="caution">
    <text evidence="4">The sequence shown here is derived from an EMBL/GenBank/DDBJ whole genome shotgun (WGS) entry which is preliminary data.</text>
</comment>
<dbReference type="AlphaFoldDB" id="A0ABD2SKG3"/>
<dbReference type="EMBL" id="JBJKTR010000014">
    <property type="protein sequence ID" value="KAL3344360.1"/>
    <property type="molecule type" value="Genomic_DNA"/>
</dbReference>
<accession>A0ABD2SKG3</accession>
<evidence type="ECO:0000313" key="4">
    <source>
        <dbReference type="EMBL" id="KAL3344360.1"/>
    </source>
</evidence>
<evidence type="ECO:0000259" key="3">
    <source>
        <dbReference type="PROSITE" id="PS51471"/>
    </source>
</evidence>
<name>A0ABD2SKG3_9SOLN</name>
<dbReference type="PANTHER" id="PTHR31447">
    <property type="entry name" value="HYDROXYPROLINE-RICH GLYCOPROTEIN FAMILY PROTEIN-RELATED"/>
    <property type="match status" value="1"/>
</dbReference>
<proteinExistence type="inferred from homology"/>
<reference evidence="4 5" key="1">
    <citation type="submission" date="2024-05" db="EMBL/GenBank/DDBJ databases">
        <title>De novo assembly of an allotetraploid wild potato.</title>
        <authorList>
            <person name="Hosaka A.J."/>
        </authorList>
    </citation>
    <scope>NUCLEOTIDE SEQUENCE [LARGE SCALE GENOMIC DNA]</scope>
    <source>
        <tissue evidence="4">Young leaves</tissue>
    </source>
</reference>
<dbReference type="InterPro" id="IPR005123">
    <property type="entry name" value="Oxoglu/Fe-dep_dioxygenase_dom"/>
</dbReference>
<feature type="compositionally biased region" description="Acidic residues" evidence="2">
    <location>
        <begin position="391"/>
        <end position="401"/>
    </location>
</feature>
<dbReference type="InterPro" id="IPR027450">
    <property type="entry name" value="AlkB-like"/>
</dbReference>
<gene>
    <name evidence="4" type="ORF">AABB24_023676</name>
</gene>
<evidence type="ECO:0000256" key="2">
    <source>
        <dbReference type="SAM" id="MobiDB-lite"/>
    </source>
</evidence>
<dbReference type="InterPro" id="IPR044842">
    <property type="entry name" value="ALKBH9B/ALKBH10B-like"/>
</dbReference>
<dbReference type="Pfam" id="PF13532">
    <property type="entry name" value="2OG-FeII_Oxy_2"/>
    <property type="match status" value="1"/>
</dbReference>
<evidence type="ECO:0000313" key="5">
    <source>
        <dbReference type="Proteomes" id="UP001627284"/>
    </source>
</evidence>